<gene>
    <name evidence="1" type="ORF">EXIGLDRAFT_725626</name>
</gene>
<dbReference type="OrthoDB" id="5327923at2759"/>
<keyword evidence="2" id="KW-1185">Reference proteome</keyword>
<proteinExistence type="predicted"/>
<dbReference type="STRING" id="1314781.A0A165Q6J6"/>
<sequence length="140" mass="16061">MTSPLYKVAAKVATTTGGYGWSRVEQFMINEAQTYCALPEWTLEDMYAYGIVPPLAKPQKLCAIVPKFYGLYVRADDIRRSLERQVDKRAKQDNESAMECLERLCARKAEDEDAALQWTFSRLRQPIMIMEDCGKPICPR</sequence>
<reference evidence="1 2" key="1">
    <citation type="journal article" date="2016" name="Mol. Biol. Evol.">
        <title>Comparative Genomics of Early-Diverging Mushroom-Forming Fungi Provides Insights into the Origins of Lignocellulose Decay Capabilities.</title>
        <authorList>
            <person name="Nagy L.G."/>
            <person name="Riley R."/>
            <person name="Tritt A."/>
            <person name="Adam C."/>
            <person name="Daum C."/>
            <person name="Floudas D."/>
            <person name="Sun H."/>
            <person name="Yadav J.S."/>
            <person name="Pangilinan J."/>
            <person name="Larsson K.H."/>
            <person name="Matsuura K."/>
            <person name="Barry K."/>
            <person name="Labutti K."/>
            <person name="Kuo R."/>
            <person name="Ohm R.A."/>
            <person name="Bhattacharya S.S."/>
            <person name="Shirouzu T."/>
            <person name="Yoshinaga Y."/>
            <person name="Martin F.M."/>
            <person name="Grigoriev I.V."/>
            <person name="Hibbett D.S."/>
        </authorList>
    </citation>
    <scope>NUCLEOTIDE SEQUENCE [LARGE SCALE GENOMIC DNA]</scope>
    <source>
        <strain evidence="1 2">HHB12029</strain>
    </source>
</reference>
<dbReference type="InParanoid" id="A0A165Q6J6"/>
<dbReference type="Proteomes" id="UP000077266">
    <property type="component" value="Unassembled WGS sequence"/>
</dbReference>
<dbReference type="AlphaFoldDB" id="A0A165Q6J6"/>
<dbReference type="EMBL" id="KV425884">
    <property type="protein sequence ID" value="KZW03157.1"/>
    <property type="molecule type" value="Genomic_DNA"/>
</dbReference>
<protein>
    <submittedName>
        <fullName evidence="1">Uncharacterized protein</fullName>
    </submittedName>
</protein>
<organism evidence="1 2">
    <name type="scientific">Exidia glandulosa HHB12029</name>
    <dbReference type="NCBI Taxonomy" id="1314781"/>
    <lineage>
        <taxon>Eukaryota</taxon>
        <taxon>Fungi</taxon>
        <taxon>Dikarya</taxon>
        <taxon>Basidiomycota</taxon>
        <taxon>Agaricomycotina</taxon>
        <taxon>Agaricomycetes</taxon>
        <taxon>Auriculariales</taxon>
        <taxon>Exidiaceae</taxon>
        <taxon>Exidia</taxon>
    </lineage>
</organism>
<name>A0A165Q6J6_EXIGL</name>
<evidence type="ECO:0000313" key="1">
    <source>
        <dbReference type="EMBL" id="KZW03157.1"/>
    </source>
</evidence>
<accession>A0A165Q6J6</accession>
<evidence type="ECO:0000313" key="2">
    <source>
        <dbReference type="Proteomes" id="UP000077266"/>
    </source>
</evidence>